<dbReference type="FunFam" id="1.10.10.60:FF:000017">
    <property type="entry name" value="Homeobox protein antennapedia"/>
    <property type="match status" value="1"/>
</dbReference>
<feature type="compositionally biased region" description="Basic residues" evidence="9">
    <location>
        <begin position="376"/>
        <end position="392"/>
    </location>
</feature>
<dbReference type="InterPro" id="IPR020479">
    <property type="entry name" value="HD_metazoa"/>
</dbReference>
<feature type="region of interest" description="Disordered" evidence="9">
    <location>
        <begin position="372"/>
        <end position="419"/>
    </location>
</feature>
<accession>A0AAJ6YIV5</accession>
<dbReference type="GO" id="GO:0009952">
    <property type="term" value="P:anterior/posterior pattern specification"/>
    <property type="evidence" value="ECO:0007669"/>
    <property type="project" value="TreeGrafter"/>
</dbReference>
<protein>
    <submittedName>
        <fullName evidence="12">Homeobox protein Hox-B5a-like</fullName>
    </submittedName>
</protein>
<evidence type="ECO:0000256" key="3">
    <source>
        <dbReference type="ARBA" id="ARBA00022473"/>
    </source>
</evidence>
<keyword evidence="4 7" id="KW-0238">DNA-binding</keyword>
<sequence length="419" mass="47358">MTSSAYYANNEIGYWPYTDVYQSTGYQEHPYQELRLQQHQPQQQEPQQPQQQSQQRSQQRQQQQQQTVSRNGESGSPPYGLKPKQESSSLLETLLRHGKEAVAEGYSNCAATTSKQPQEQISYAQCQTPPYTPSSSSDRTSPVAGVMPGDSGPRERLSEAIGYVQSYAGYTSAQAQSTGYLAVPAPTAPDVKFEAVVAGYNAAYAGNNNNNNSLKNGVGEFSDEQQPQRQLDFPWMKSNYAGASEANGTGQKRTRQTYTRFQTLELEKEFHYHRYLTRKRRIEIAHALCLTERQIKIWFQNRRMKAKKDGKIGYSSPESLEEPTSVCPEVPLLTSRTTITTSTTMMLPAGGQGSLPDHQHCQLQQQMHEAYTSYQQHHHHHHHHHHPPHHQHSQIQQQGYPSAVDYWPEGRVGPERSGS</sequence>
<gene>
    <name evidence="12" type="primary">LOC105363007</name>
</gene>
<evidence type="ECO:0000313" key="11">
    <source>
        <dbReference type="Proteomes" id="UP000695007"/>
    </source>
</evidence>
<feature type="region of interest" description="Disordered" evidence="9">
    <location>
        <begin position="26"/>
        <end position="88"/>
    </location>
</feature>
<name>A0AAJ6YIV5_9HYME</name>
<evidence type="ECO:0000259" key="10">
    <source>
        <dbReference type="PROSITE" id="PS50071"/>
    </source>
</evidence>
<dbReference type="Gene3D" id="1.10.10.60">
    <property type="entry name" value="Homeodomain-like"/>
    <property type="match status" value="1"/>
</dbReference>
<evidence type="ECO:0000256" key="1">
    <source>
        <dbReference type="ARBA" id="ARBA00004123"/>
    </source>
</evidence>
<dbReference type="InterPro" id="IPR050296">
    <property type="entry name" value="Antp_homeobox"/>
</dbReference>
<dbReference type="PANTHER" id="PTHR45659">
    <property type="entry name" value="HOMEOBOX PROTEIN HOX"/>
    <property type="match status" value="1"/>
</dbReference>
<keyword evidence="6 7" id="KW-0539">Nucleus</keyword>
<proteinExistence type="inferred from homology"/>
<dbReference type="KEGG" id="csol:105363007"/>
<evidence type="ECO:0000313" key="12">
    <source>
        <dbReference type="RefSeq" id="XP_011498879.1"/>
    </source>
</evidence>
<evidence type="ECO:0000256" key="9">
    <source>
        <dbReference type="SAM" id="MobiDB-lite"/>
    </source>
</evidence>
<feature type="domain" description="Homeobox" evidence="10">
    <location>
        <begin position="249"/>
        <end position="309"/>
    </location>
</feature>
<comment type="subcellular location">
    <subcellularLocation>
        <location evidence="1 7 8">Nucleus</location>
    </subcellularLocation>
</comment>
<dbReference type="GO" id="GO:0000981">
    <property type="term" value="F:DNA-binding transcription factor activity, RNA polymerase II-specific"/>
    <property type="evidence" value="ECO:0007669"/>
    <property type="project" value="InterPro"/>
</dbReference>
<dbReference type="InterPro" id="IPR017970">
    <property type="entry name" value="Homeobox_CS"/>
</dbReference>
<dbReference type="SMART" id="SM00389">
    <property type="entry name" value="HOX"/>
    <property type="match status" value="1"/>
</dbReference>
<comment type="similarity">
    <text evidence="2">Belongs to the Antp homeobox family.</text>
</comment>
<keyword evidence="11" id="KW-1185">Reference proteome</keyword>
<keyword evidence="5 7" id="KW-0371">Homeobox</keyword>
<feature type="region of interest" description="Disordered" evidence="9">
    <location>
        <begin position="120"/>
        <end position="154"/>
    </location>
</feature>
<reference evidence="12" key="1">
    <citation type="submission" date="2025-08" db="UniProtKB">
        <authorList>
            <consortium name="RefSeq"/>
        </authorList>
    </citation>
    <scope>IDENTIFICATION</scope>
</reference>
<dbReference type="GeneID" id="105363007"/>
<dbReference type="Pfam" id="PF00046">
    <property type="entry name" value="Homeodomain"/>
    <property type="match status" value="1"/>
</dbReference>
<dbReference type="GO" id="GO:0000978">
    <property type="term" value="F:RNA polymerase II cis-regulatory region sequence-specific DNA binding"/>
    <property type="evidence" value="ECO:0007669"/>
    <property type="project" value="TreeGrafter"/>
</dbReference>
<feature type="DNA-binding region" description="Homeobox" evidence="7">
    <location>
        <begin position="251"/>
        <end position="310"/>
    </location>
</feature>
<dbReference type="AlphaFoldDB" id="A0AAJ6YIV5"/>
<dbReference type="CDD" id="cd00086">
    <property type="entry name" value="homeodomain"/>
    <property type="match status" value="1"/>
</dbReference>
<evidence type="ECO:0000256" key="8">
    <source>
        <dbReference type="RuleBase" id="RU000682"/>
    </source>
</evidence>
<dbReference type="GO" id="GO:0005634">
    <property type="term" value="C:nucleus"/>
    <property type="evidence" value="ECO:0007669"/>
    <property type="project" value="UniProtKB-SubCell"/>
</dbReference>
<evidence type="ECO:0000256" key="2">
    <source>
        <dbReference type="ARBA" id="ARBA00009107"/>
    </source>
</evidence>
<evidence type="ECO:0000256" key="7">
    <source>
        <dbReference type="PROSITE-ProRule" id="PRU00108"/>
    </source>
</evidence>
<feature type="compositionally biased region" description="Polar residues" evidence="9">
    <location>
        <begin position="120"/>
        <end position="140"/>
    </location>
</feature>
<keyword evidence="3" id="KW-0217">Developmental protein</keyword>
<feature type="compositionally biased region" description="Low complexity" evidence="9">
    <location>
        <begin position="33"/>
        <end position="66"/>
    </location>
</feature>
<evidence type="ECO:0000256" key="4">
    <source>
        <dbReference type="ARBA" id="ARBA00023125"/>
    </source>
</evidence>
<dbReference type="Proteomes" id="UP000695007">
    <property type="component" value="Unplaced"/>
</dbReference>
<dbReference type="SUPFAM" id="SSF46689">
    <property type="entry name" value="Homeodomain-like"/>
    <property type="match status" value="1"/>
</dbReference>
<dbReference type="RefSeq" id="XP_011498879.1">
    <property type="nucleotide sequence ID" value="XM_011500577.1"/>
</dbReference>
<dbReference type="PROSITE" id="PS00027">
    <property type="entry name" value="HOMEOBOX_1"/>
    <property type="match status" value="1"/>
</dbReference>
<evidence type="ECO:0000256" key="5">
    <source>
        <dbReference type="ARBA" id="ARBA00023155"/>
    </source>
</evidence>
<dbReference type="PANTHER" id="PTHR45659:SF4">
    <property type="entry name" value="HOMEOBOX PROTEIN ABDOMINAL-A"/>
    <property type="match status" value="1"/>
</dbReference>
<dbReference type="InterPro" id="IPR009057">
    <property type="entry name" value="Homeodomain-like_sf"/>
</dbReference>
<dbReference type="PRINTS" id="PR00024">
    <property type="entry name" value="HOMEOBOX"/>
</dbReference>
<dbReference type="PROSITE" id="PS50071">
    <property type="entry name" value="HOMEOBOX_2"/>
    <property type="match status" value="1"/>
</dbReference>
<organism evidence="11 12">
    <name type="scientific">Ceratosolen solmsi marchali</name>
    <dbReference type="NCBI Taxonomy" id="326594"/>
    <lineage>
        <taxon>Eukaryota</taxon>
        <taxon>Metazoa</taxon>
        <taxon>Ecdysozoa</taxon>
        <taxon>Arthropoda</taxon>
        <taxon>Hexapoda</taxon>
        <taxon>Insecta</taxon>
        <taxon>Pterygota</taxon>
        <taxon>Neoptera</taxon>
        <taxon>Endopterygota</taxon>
        <taxon>Hymenoptera</taxon>
        <taxon>Apocrita</taxon>
        <taxon>Proctotrupomorpha</taxon>
        <taxon>Chalcidoidea</taxon>
        <taxon>Agaonidae</taxon>
        <taxon>Agaoninae</taxon>
        <taxon>Ceratosolen</taxon>
    </lineage>
</organism>
<evidence type="ECO:0000256" key="6">
    <source>
        <dbReference type="ARBA" id="ARBA00023242"/>
    </source>
</evidence>
<dbReference type="InterPro" id="IPR001356">
    <property type="entry name" value="HD"/>
</dbReference>